<evidence type="ECO:0000256" key="6">
    <source>
        <dbReference type="ARBA" id="ARBA00022989"/>
    </source>
</evidence>
<evidence type="ECO:0000313" key="11">
    <source>
        <dbReference type="EMBL" id="TPE49131.1"/>
    </source>
</evidence>
<dbReference type="PANTHER" id="PTHR30576:SF4">
    <property type="entry name" value="UNDECAPRENYL-PHOSPHATE GALACTOSE PHOSPHOTRANSFERASE"/>
    <property type="match status" value="1"/>
</dbReference>
<evidence type="ECO:0000256" key="2">
    <source>
        <dbReference type="ARBA" id="ARBA00006464"/>
    </source>
</evidence>
<evidence type="ECO:0000256" key="3">
    <source>
        <dbReference type="ARBA" id="ARBA00022475"/>
    </source>
</evidence>
<keyword evidence="6 9" id="KW-1133">Transmembrane helix</keyword>
<feature type="domain" description="Bacterial sugar transferase" evidence="10">
    <location>
        <begin position="51"/>
        <end position="241"/>
    </location>
</feature>
<dbReference type="InterPro" id="IPR003362">
    <property type="entry name" value="Bact_transf"/>
</dbReference>
<protein>
    <submittedName>
        <fullName evidence="11">Sugar transferase</fullName>
    </submittedName>
</protein>
<evidence type="ECO:0000313" key="12">
    <source>
        <dbReference type="Proteomes" id="UP000319255"/>
    </source>
</evidence>
<accession>A0A501WQ43</accession>
<keyword evidence="7 9" id="KW-0472">Membrane</keyword>
<evidence type="ECO:0000256" key="5">
    <source>
        <dbReference type="ARBA" id="ARBA00022692"/>
    </source>
</evidence>
<dbReference type="Pfam" id="PF02397">
    <property type="entry name" value="Bac_transf"/>
    <property type="match status" value="1"/>
</dbReference>
<evidence type="ECO:0000256" key="8">
    <source>
        <dbReference type="ARBA" id="ARBA00023169"/>
    </source>
</evidence>
<keyword evidence="8" id="KW-0270">Exopolysaccharide synthesis</keyword>
<name>A0A501WQ43_9RHOB</name>
<dbReference type="PANTHER" id="PTHR30576">
    <property type="entry name" value="COLANIC BIOSYNTHESIS UDP-GLUCOSE LIPID CARRIER TRANSFERASE"/>
    <property type="match status" value="1"/>
</dbReference>
<evidence type="ECO:0000256" key="4">
    <source>
        <dbReference type="ARBA" id="ARBA00022679"/>
    </source>
</evidence>
<dbReference type="OrthoDB" id="9808602at2"/>
<dbReference type="GO" id="GO:0000271">
    <property type="term" value="P:polysaccharide biosynthetic process"/>
    <property type="evidence" value="ECO:0007669"/>
    <property type="project" value="UniProtKB-KW"/>
</dbReference>
<evidence type="ECO:0000256" key="1">
    <source>
        <dbReference type="ARBA" id="ARBA00004236"/>
    </source>
</evidence>
<dbReference type="AlphaFoldDB" id="A0A501WQ43"/>
<evidence type="ECO:0000256" key="7">
    <source>
        <dbReference type="ARBA" id="ARBA00023136"/>
    </source>
</evidence>
<feature type="transmembrane region" description="Helical" evidence="9">
    <location>
        <begin position="56"/>
        <end position="79"/>
    </location>
</feature>
<comment type="subcellular location">
    <subcellularLocation>
        <location evidence="1">Cell membrane</location>
    </subcellularLocation>
</comment>
<proteinExistence type="inferred from homology"/>
<dbReference type="Proteomes" id="UP000319255">
    <property type="component" value="Unassembled WGS sequence"/>
</dbReference>
<dbReference type="GO" id="GO:0005886">
    <property type="term" value="C:plasma membrane"/>
    <property type="evidence" value="ECO:0007669"/>
    <property type="project" value="UniProtKB-SubCell"/>
</dbReference>
<keyword evidence="4 11" id="KW-0808">Transferase</keyword>
<organism evidence="11 12">
    <name type="scientific">Amaricoccus solimangrovi</name>
    <dbReference type="NCBI Taxonomy" id="2589815"/>
    <lineage>
        <taxon>Bacteria</taxon>
        <taxon>Pseudomonadati</taxon>
        <taxon>Pseudomonadota</taxon>
        <taxon>Alphaproteobacteria</taxon>
        <taxon>Rhodobacterales</taxon>
        <taxon>Paracoccaceae</taxon>
        <taxon>Amaricoccus</taxon>
    </lineage>
</organism>
<dbReference type="EMBL" id="VFRP01000017">
    <property type="protein sequence ID" value="TPE49131.1"/>
    <property type="molecule type" value="Genomic_DNA"/>
</dbReference>
<evidence type="ECO:0000259" key="10">
    <source>
        <dbReference type="Pfam" id="PF02397"/>
    </source>
</evidence>
<comment type="similarity">
    <text evidence="2">Belongs to the bacterial sugar transferase family.</text>
</comment>
<reference evidence="11 12" key="1">
    <citation type="submission" date="2019-06" db="EMBL/GenBank/DDBJ databases">
        <title>A novel bacterium of genus Amaricoccus, isolated from marine sediment.</title>
        <authorList>
            <person name="Huang H."/>
            <person name="Mo K."/>
            <person name="Hu Y."/>
        </authorList>
    </citation>
    <scope>NUCLEOTIDE SEQUENCE [LARGE SCALE GENOMIC DNA]</scope>
    <source>
        <strain evidence="11 12">HB172011</strain>
    </source>
</reference>
<keyword evidence="3" id="KW-1003">Cell membrane</keyword>
<keyword evidence="12" id="KW-1185">Reference proteome</keyword>
<evidence type="ECO:0000256" key="9">
    <source>
        <dbReference type="SAM" id="Phobius"/>
    </source>
</evidence>
<gene>
    <name evidence="11" type="ORF">FJM51_15780</name>
</gene>
<sequence>MSFSPNGSSPRHAQTAAAMDNSPAACEFFEDRSTAQDFLPRSGGFYRTRGKRVFDIVVASLMLVAFAPLMLALTALVAIDGGRPFYAHPRVGLRGRTFGCLKFRSMCLGAAEMLPRILASDPVAAAEWEADHKLTNDPRVTRIGAFLRKSSLDELPQLFCVLRGDMSLVGPRPITEPELFRYGPARSAYLAMRPGLTGPWQVKGRNDISYDNRVTLDVNYGRKVTFRRDVKIMALTALSMLRLTGR</sequence>
<comment type="caution">
    <text evidence="11">The sequence shown here is derived from an EMBL/GenBank/DDBJ whole genome shotgun (WGS) entry which is preliminary data.</text>
</comment>
<keyword evidence="5 9" id="KW-0812">Transmembrane</keyword>
<dbReference type="GO" id="GO:0016780">
    <property type="term" value="F:phosphotransferase activity, for other substituted phosphate groups"/>
    <property type="evidence" value="ECO:0007669"/>
    <property type="project" value="TreeGrafter"/>
</dbReference>